<evidence type="ECO:0000256" key="3">
    <source>
        <dbReference type="ARBA" id="ARBA00022692"/>
    </source>
</evidence>
<evidence type="ECO:0000259" key="9">
    <source>
        <dbReference type="Pfam" id="PF12704"/>
    </source>
</evidence>
<dbReference type="EMBL" id="DUJS01000004">
    <property type="protein sequence ID" value="HII70901.1"/>
    <property type="molecule type" value="Genomic_DNA"/>
</dbReference>
<dbReference type="Pfam" id="PF12704">
    <property type="entry name" value="MacB_PCD"/>
    <property type="match status" value="1"/>
</dbReference>
<comment type="subcellular location">
    <subcellularLocation>
        <location evidence="1">Cell membrane</location>
        <topology evidence="1">Multi-pass membrane protein</topology>
    </subcellularLocation>
</comment>
<evidence type="ECO:0000256" key="4">
    <source>
        <dbReference type="ARBA" id="ARBA00022989"/>
    </source>
</evidence>
<gene>
    <name evidence="10" type="ORF">HA336_06700</name>
</gene>
<feature type="transmembrane region" description="Helical" evidence="7">
    <location>
        <begin position="20"/>
        <end position="39"/>
    </location>
</feature>
<dbReference type="PANTHER" id="PTHR30572:SF4">
    <property type="entry name" value="ABC TRANSPORTER PERMEASE YTRF"/>
    <property type="match status" value="1"/>
</dbReference>
<name>A0A832TB67_9EURY</name>
<dbReference type="GO" id="GO:0022857">
    <property type="term" value="F:transmembrane transporter activity"/>
    <property type="evidence" value="ECO:0007669"/>
    <property type="project" value="TreeGrafter"/>
</dbReference>
<feature type="transmembrane region" description="Helical" evidence="7">
    <location>
        <begin position="288"/>
        <end position="315"/>
    </location>
</feature>
<keyword evidence="3 7" id="KW-0812">Transmembrane</keyword>
<evidence type="ECO:0000256" key="7">
    <source>
        <dbReference type="SAM" id="Phobius"/>
    </source>
</evidence>
<feature type="transmembrane region" description="Helical" evidence="7">
    <location>
        <begin position="335"/>
        <end position="356"/>
    </location>
</feature>
<dbReference type="AlphaFoldDB" id="A0A832TB67"/>
<dbReference type="PANTHER" id="PTHR30572">
    <property type="entry name" value="MEMBRANE COMPONENT OF TRANSPORTER-RELATED"/>
    <property type="match status" value="1"/>
</dbReference>
<accession>A0A832TB67</accession>
<evidence type="ECO:0000256" key="2">
    <source>
        <dbReference type="ARBA" id="ARBA00022475"/>
    </source>
</evidence>
<dbReference type="GO" id="GO:0005886">
    <property type="term" value="C:plasma membrane"/>
    <property type="evidence" value="ECO:0007669"/>
    <property type="project" value="UniProtKB-SubCell"/>
</dbReference>
<dbReference type="RefSeq" id="WP_011020023.1">
    <property type="nucleotide sequence ID" value="NZ_DUJS01000004.1"/>
</dbReference>
<dbReference type="InterPro" id="IPR050250">
    <property type="entry name" value="Macrolide_Exporter_MacB"/>
</dbReference>
<feature type="domain" description="MacB-like periplasmic core" evidence="9">
    <location>
        <begin position="18"/>
        <end position="210"/>
    </location>
</feature>
<reference evidence="10" key="1">
    <citation type="journal article" date="2020" name="bioRxiv">
        <title>A rank-normalized archaeal taxonomy based on genome phylogeny resolves widespread incomplete and uneven classifications.</title>
        <authorList>
            <person name="Rinke C."/>
            <person name="Chuvochina M."/>
            <person name="Mussig A.J."/>
            <person name="Chaumeil P.-A."/>
            <person name="Waite D.W."/>
            <person name="Whitman W.B."/>
            <person name="Parks D.H."/>
            <person name="Hugenholtz P."/>
        </authorList>
    </citation>
    <scope>NUCLEOTIDE SEQUENCE</scope>
    <source>
        <strain evidence="10">UBA8853</strain>
    </source>
</reference>
<evidence type="ECO:0000259" key="8">
    <source>
        <dbReference type="Pfam" id="PF02687"/>
    </source>
</evidence>
<evidence type="ECO:0000313" key="11">
    <source>
        <dbReference type="Proteomes" id="UP000619545"/>
    </source>
</evidence>
<dbReference type="GeneID" id="1478250"/>
<dbReference type="Proteomes" id="UP000619545">
    <property type="component" value="Unassembled WGS sequence"/>
</dbReference>
<comment type="similarity">
    <text evidence="6">Belongs to the ABC-4 integral membrane protein family.</text>
</comment>
<dbReference type="InterPro" id="IPR025857">
    <property type="entry name" value="MacB_PCD"/>
</dbReference>
<feature type="domain" description="ABC3 transporter permease C-terminal" evidence="8">
    <location>
        <begin position="245"/>
        <end position="363"/>
    </location>
</feature>
<dbReference type="InterPro" id="IPR003838">
    <property type="entry name" value="ABC3_permease_C"/>
</dbReference>
<dbReference type="Pfam" id="PF02687">
    <property type="entry name" value="FtsX"/>
    <property type="match status" value="1"/>
</dbReference>
<dbReference type="OMA" id="GSLYRIR"/>
<keyword evidence="2" id="KW-1003">Cell membrane</keyword>
<sequence>MITIKVAIRNIARRSVRSLLTILGVAIGVAAVVGISAIAKGLQHDVKVAISGSASLIVKSKAAPDPLSSVLDESIEDEVRKIPGVKRTVAVWFNNRMITVGRQRQPILIAAVENRGYELVVGSKIEPIEGHLPKHGEMAFGSLIWRKLRPKVGETVDLSGQKLRVSGAFKTSSQLANMCAITTLDSVNKIRGKSISCVFVQTSDPKRVRKEIESRINGVEAITTSKAVQGMLNNLRTVELAAIALTGIAGVVGALGVANTMLMSVIERKREIGVMKAIGATNRDVMKLFLLESIILSLAGGIIGCVLGMLGSQLLVHILSYIKHQTVSVLITPEVLGLGLALALAIGVVSGLYPAWKAAKVDPVEALRYE</sequence>
<comment type="caution">
    <text evidence="10">The sequence shown here is derived from an EMBL/GenBank/DDBJ whole genome shotgun (WGS) entry which is preliminary data.</text>
</comment>
<evidence type="ECO:0000256" key="1">
    <source>
        <dbReference type="ARBA" id="ARBA00004651"/>
    </source>
</evidence>
<feature type="transmembrane region" description="Helical" evidence="7">
    <location>
        <begin position="240"/>
        <end position="267"/>
    </location>
</feature>
<protein>
    <submittedName>
        <fullName evidence="10">ABC transporter permease</fullName>
    </submittedName>
</protein>
<evidence type="ECO:0000313" key="10">
    <source>
        <dbReference type="EMBL" id="HII70901.1"/>
    </source>
</evidence>
<keyword evidence="4 7" id="KW-1133">Transmembrane helix</keyword>
<keyword evidence="5 7" id="KW-0472">Membrane</keyword>
<proteinExistence type="inferred from homology"/>
<evidence type="ECO:0000256" key="6">
    <source>
        <dbReference type="ARBA" id="ARBA00038076"/>
    </source>
</evidence>
<organism evidence="10 11">
    <name type="scientific">Methanopyrus kandleri</name>
    <dbReference type="NCBI Taxonomy" id="2320"/>
    <lineage>
        <taxon>Archaea</taxon>
        <taxon>Methanobacteriati</taxon>
        <taxon>Methanobacteriota</taxon>
        <taxon>Methanomada group</taxon>
        <taxon>Methanopyri</taxon>
        <taxon>Methanopyrales</taxon>
        <taxon>Methanopyraceae</taxon>
        <taxon>Methanopyrus</taxon>
    </lineage>
</organism>
<evidence type="ECO:0000256" key="5">
    <source>
        <dbReference type="ARBA" id="ARBA00023136"/>
    </source>
</evidence>